<dbReference type="InterPro" id="IPR058444">
    <property type="entry name" value="DUF8131"/>
</dbReference>
<dbReference type="RefSeq" id="WP_090383076.1">
    <property type="nucleotide sequence ID" value="NZ_FNLC01000003.1"/>
</dbReference>
<accession>A0A1H1HKQ9</accession>
<proteinExistence type="predicted"/>
<dbReference type="AlphaFoldDB" id="A0A1H1HKQ9"/>
<dbReference type="Pfam" id="PF26452">
    <property type="entry name" value="DUF8131"/>
    <property type="match status" value="1"/>
</dbReference>
<dbReference type="STRING" id="1095778.SAMN04489842_2833"/>
<dbReference type="Proteomes" id="UP000198848">
    <property type="component" value="Unassembled WGS sequence"/>
</dbReference>
<feature type="transmembrane region" description="Helical" evidence="1">
    <location>
        <begin position="38"/>
        <end position="55"/>
    </location>
</feature>
<dbReference type="EMBL" id="FNLC01000003">
    <property type="protein sequence ID" value="SDR25909.1"/>
    <property type="molecule type" value="Genomic_DNA"/>
</dbReference>
<keyword evidence="1" id="KW-0472">Membrane</keyword>
<gene>
    <name evidence="3" type="ORF">SAMN04489842_2833</name>
</gene>
<keyword evidence="1" id="KW-1133">Transmembrane helix</keyword>
<name>A0A1H1HKQ9_NATTX</name>
<dbReference type="OrthoDB" id="170780at2157"/>
<organism evidence="3 4">
    <name type="scientific">Natronobacterium texcoconense</name>
    <dbReference type="NCBI Taxonomy" id="1095778"/>
    <lineage>
        <taxon>Archaea</taxon>
        <taxon>Methanobacteriati</taxon>
        <taxon>Methanobacteriota</taxon>
        <taxon>Stenosarchaea group</taxon>
        <taxon>Halobacteria</taxon>
        <taxon>Halobacteriales</taxon>
        <taxon>Natrialbaceae</taxon>
        <taxon>Natronobacterium</taxon>
    </lineage>
</organism>
<evidence type="ECO:0000259" key="2">
    <source>
        <dbReference type="Pfam" id="PF26452"/>
    </source>
</evidence>
<keyword evidence="1" id="KW-0812">Transmembrane</keyword>
<protein>
    <recommendedName>
        <fullName evidence="2">DUF8131 domain-containing protein</fullName>
    </recommendedName>
</protein>
<evidence type="ECO:0000256" key="1">
    <source>
        <dbReference type="SAM" id="Phobius"/>
    </source>
</evidence>
<feature type="domain" description="DUF8131" evidence="2">
    <location>
        <begin position="4"/>
        <end position="65"/>
    </location>
</feature>
<evidence type="ECO:0000313" key="4">
    <source>
        <dbReference type="Proteomes" id="UP000198848"/>
    </source>
</evidence>
<sequence>MAFESLTPRRALIVGLLALLPVSWYGLAGSLSAGVVSAINVLIILTCLFIAFTPVEGHHAHGSDGSSS</sequence>
<keyword evidence="4" id="KW-1185">Reference proteome</keyword>
<evidence type="ECO:0000313" key="3">
    <source>
        <dbReference type="EMBL" id="SDR25909.1"/>
    </source>
</evidence>
<reference evidence="4" key="1">
    <citation type="submission" date="2016-10" db="EMBL/GenBank/DDBJ databases">
        <authorList>
            <person name="Varghese N."/>
            <person name="Submissions S."/>
        </authorList>
    </citation>
    <scope>NUCLEOTIDE SEQUENCE [LARGE SCALE GENOMIC DNA]</scope>
    <source>
        <strain evidence="4">DSM 24767</strain>
    </source>
</reference>